<gene>
    <name evidence="2" type="ORF">BYL167_LOCUS76911</name>
    <name evidence="1" type="ORF">GIL414_LOCUS19944</name>
</gene>
<dbReference type="Proteomes" id="UP000681967">
    <property type="component" value="Unassembled WGS sequence"/>
</dbReference>
<evidence type="ECO:0000313" key="1">
    <source>
        <dbReference type="EMBL" id="CAF4161015.1"/>
    </source>
</evidence>
<proteinExistence type="predicted"/>
<organism evidence="1 3">
    <name type="scientific">Rotaria magnacalcarata</name>
    <dbReference type="NCBI Taxonomy" id="392030"/>
    <lineage>
        <taxon>Eukaryota</taxon>
        <taxon>Metazoa</taxon>
        <taxon>Spiralia</taxon>
        <taxon>Gnathifera</taxon>
        <taxon>Rotifera</taxon>
        <taxon>Eurotatoria</taxon>
        <taxon>Bdelloidea</taxon>
        <taxon>Philodinida</taxon>
        <taxon>Philodinidae</taxon>
        <taxon>Rotaria</taxon>
    </lineage>
</organism>
<dbReference type="EMBL" id="CAJOBH010278684">
    <property type="protein sequence ID" value="CAF5169444.1"/>
    <property type="molecule type" value="Genomic_DNA"/>
</dbReference>
<evidence type="ECO:0000313" key="2">
    <source>
        <dbReference type="EMBL" id="CAF5169444.1"/>
    </source>
</evidence>
<dbReference type="EMBL" id="CAJOBJ010011656">
    <property type="protein sequence ID" value="CAF4161015.1"/>
    <property type="molecule type" value="Genomic_DNA"/>
</dbReference>
<comment type="caution">
    <text evidence="1">The sequence shown here is derived from an EMBL/GenBank/DDBJ whole genome shotgun (WGS) entry which is preliminary data.</text>
</comment>
<reference evidence="1" key="1">
    <citation type="submission" date="2021-02" db="EMBL/GenBank/DDBJ databases">
        <authorList>
            <person name="Nowell W R."/>
        </authorList>
    </citation>
    <scope>NUCLEOTIDE SEQUENCE</scope>
</reference>
<name>A0A8S2RDR1_9BILA</name>
<protein>
    <submittedName>
        <fullName evidence="1">Uncharacterized protein</fullName>
    </submittedName>
</protein>
<sequence length="65" mass="7778">IIGLEQAFNNRLSINIIKSMRNNQLNRNLTDKEIRDMLNGIEQILDRQSVKFSFNKRDNFPRVRM</sequence>
<dbReference type="AlphaFoldDB" id="A0A8S2RDR1"/>
<accession>A0A8S2RDR1</accession>
<evidence type="ECO:0000313" key="3">
    <source>
        <dbReference type="Proteomes" id="UP000681720"/>
    </source>
</evidence>
<feature type="non-terminal residue" evidence="1">
    <location>
        <position position="1"/>
    </location>
</feature>
<dbReference type="Proteomes" id="UP000681720">
    <property type="component" value="Unassembled WGS sequence"/>
</dbReference>